<protein>
    <submittedName>
        <fullName evidence="3">Uncharacterized protein</fullName>
    </submittedName>
</protein>
<evidence type="ECO:0000313" key="3">
    <source>
        <dbReference type="EMBL" id="NEA89793.1"/>
    </source>
</evidence>
<feature type="transmembrane region" description="Helical" evidence="2">
    <location>
        <begin position="151"/>
        <end position="170"/>
    </location>
</feature>
<evidence type="ECO:0000256" key="1">
    <source>
        <dbReference type="SAM" id="MobiDB-lite"/>
    </source>
</evidence>
<feature type="compositionally biased region" description="Basic residues" evidence="1">
    <location>
        <begin position="191"/>
        <end position="201"/>
    </location>
</feature>
<feature type="transmembrane region" description="Helical" evidence="2">
    <location>
        <begin position="118"/>
        <end position="145"/>
    </location>
</feature>
<keyword evidence="2" id="KW-1133">Transmembrane helix</keyword>
<accession>A0A6G3R216</accession>
<dbReference type="RefSeq" id="WP_164337953.1">
    <property type="nucleotide sequence ID" value="NZ_JAAGMD010000770.1"/>
</dbReference>
<dbReference type="AlphaFoldDB" id="A0A6G3R216"/>
<proteinExistence type="predicted"/>
<feature type="compositionally biased region" description="Basic and acidic residues" evidence="1">
    <location>
        <begin position="1"/>
        <end position="10"/>
    </location>
</feature>
<feature type="compositionally biased region" description="Basic and acidic residues" evidence="1">
    <location>
        <begin position="64"/>
        <end position="82"/>
    </location>
</feature>
<organism evidence="3">
    <name type="scientific">Streptomyces sp. SID14436</name>
    <dbReference type="NCBI Taxonomy" id="2706070"/>
    <lineage>
        <taxon>Bacteria</taxon>
        <taxon>Bacillati</taxon>
        <taxon>Actinomycetota</taxon>
        <taxon>Actinomycetes</taxon>
        <taxon>Kitasatosporales</taxon>
        <taxon>Streptomycetaceae</taxon>
        <taxon>Streptomyces</taxon>
    </lineage>
</organism>
<keyword evidence="2" id="KW-0472">Membrane</keyword>
<gene>
    <name evidence="3" type="ORF">G3I53_28060</name>
</gene>
<dbReference type="EMBL" id="JAAGMD010000770">
    <property type="protein sequence ID" value="NEA89793.1"/>
    <property type="molecule type" value="Genomic_DNA"/>
</dbReference>
<keyword evidence="2" id="KW-0812">Transmembrane</keyword>
<name>A0A6G3R216_9ACTN</name>
<reference evidence="3" key="1">
    <citation type="submission" date="2020-01" db="EMBL/GenBank/DDBJ databases">
        <title>Insect and environment-associated Actinomycetes.</title>
        <authorList>
            <person name="Currrie C."/>
            <person name="Chevrette M."/>
            <person name="Carlson C."/>
            <person name="Stubbendieck R."/>
            <person name="Wendt-Pienkowski E."/>
        </authorList>
    </citation>
    <scope>NUCLEOTIDE SEQUENCE</scope>
    <source>
        <strain evidence="3">SID14436</strain>
    </source>
</reference>
<feature type="compositionally biased region" description="Low complexity" evidence="1">
    <location>
        <begin position="34"/>
        <end position="63"/>
    </location>
</feature>
<feature type="region of interest" description="Disordered" evidence="1">
    <location>
        <begin position="1"/>
        <end position="91"/>
    </location>
</feature>
<evidence type="ECO:0000256" key="2">
    <source>
        <dbReference type="SAM" id="Phobius"/>
    </source>
</evidence>
<feature type="region of interest" description="Disordered" evidence="1">
    <location>
        <begin position="185"/>
        <end position="225"/>
    </location>
</feature>
<sequence length="225" mass="24627">MGTAERREAPEEGAAVQVMTRADTDAPDRGTPGDGRTAAGTTGRPIPSRDGAGRSGPASGARGEQPRERSGDAARTDTRRPVTEPVAQQVTEDREAYRPLWVEEPARRRRLPDPVRTAAVRAVLVIAVTLIQAMIAFLCTLAGSWLAFPMVISSVVSTILATWGVLDVWVTRQVWNQRHGVVSTPRSTARTLRRERRRARREARAAERTQARTRRRGGAGQLSHP</sequence>
<comment type="caution">
    <text evidence="3">The sequence shown here is derived from an EMBL/GenBank/DDBJ whole genome shotgun (WGS) entry which is preliminary data.</text>
</comment>